<accession>A0ABT1ZIQ7</accession>
<feature type="transmembrane region" description="Helical" evidence="1">
    <location>
        <begin position="492"/>
        <end position="512"/>
    </location>
</feature>
<dbReference type="RefSeq" id="WP_258799756.1">
    <property type="nucleotide sequence ID" value="NZ_JANTHX010000008.1"/>
</dbReference>
<name>A0ABT1ZIQ7_9MICO</name>
<feature type="transmembrane region" description="Helical" evidence="1">
    <location>
        <begin position="388"/>
        <end position="407"/>
    </location>
</feature>
<feature type="transmembrane region" description="Helical" evidence="1">
    <location>
        <begin position="55"/>
        <end position="78"/>
    </location>
</feature>
<feature type="transmembrane region" description="Helical" evidence="1">
    <location>
        <begin position="338"/>
        <end position="356"/>
    </location>
</feature>
<feature type="transmembrane region" description="Helical" evidence="1">
    <location>
        <begin position="240"/>
        <end position="265"/>
    </location>
</feature>
<comment type="caution">
    <text evidence="2">The sequence shown here is derived from an EMBL/GenBank/DDBJ whole genome shotgun (WGS) entry which is preliminary data.</text>
</comment>
<feature type="transmembrane region" description="Helical" evidence="1">
    <location>
        <begin position="166"/>
        <end position="189"/>
    </location>
</feature>
<feature type="transmembrane region" description="Helical" evidence="1">
    <location>
        <begin position="468"/>
        <end position="486"/>
    </location>
</feature>
<keyword evidence="3" id="KW-1185">Reference proteome</keyword>
<keyword evidence="1" id="KW-1133">Transmembrane helix</keyword>
<evidence type="ECO:0000256" key="1">
    <source>
        <dbReference type="SAM" id="Phobius"/>
    </source>
</evidence>
<dbReference type="EMBL" id="JANTHX010000008">
    <property type="protein sequence ID" value="MCS0500573.1"/>
    <property type="molecule type" value="Genomic_DNA"/>
</dbReference>
<feature type="transmembrane region" description="Helical" evidence="1">
    <location>
        <begin position="134"/>
        <end position="154"/>
    </location>
</feature>
<keyword evidence="1" id="KW-0812">Transmembrane</keyword>
<feature type="transmembrane region" description="Helical" evidence="1">
    <location>
        <begin position="21"/>
        <end position="43"/>
    </location>
</feature>
<feature type="transmembrane region" description="Helical" evidence="1">
    <location>
        <begin position="90"/>
        <end position="114"/>
    </location>
</feature>
<reference evidence="2 3" key="1">
    <citation type="submission" date="2022-08" db="EMBL/GenBank/DDBJ databases">
        <authorList>
            <person name="Li F."/>
        </authorList>
    </citation>
    <scope>NUCLEOTIDE SEQUENCE [LARGE SCALE GENOMIC DNA]</scope>
    <source>
        <strain evidence="2 3">10F1B-8-1</strain>
    </source>
</reference>
<evidence type="ECO:0000313" key="3">
    <source>
        <dbReference type="Proteomes" id="UP001205337"/>
    </source>
</evidence>
<keyword evidence="1" id="KW-0472">Membrane</keyword>
<proteinExistence type="predicted"/>
<dbReference type="Proteomes" id="UP001205337">
    <property type="component" value="Unassembled WGS sequence"/>
</dbReference>
<organism evidence="2 3">
    <name type="scientific">Protaetiibacter mangrovi</name>
    <dbReference type="NCBI Taxonomy" id="2970926"/>
    <lineage>
        <taxon>Bacteria</taxon>
        <taxon>Bacillati</taxon>
        <taxon>Actinomycetota</taxon>
        <taxon>Actinomycetes</taxon>
        <taxon>Micrococcales</taxon>
        <taxon>Microbacteriaceae</taxon>
        <taxon>Protaetiibacter</taxon>
    </lineage>
</organism>
<evidence type="ECO:0000313" key="2">
    <source>
        <dbReference type="EMBL" id="MCS0500573.1"/>
    </source>
</evidence>
<sequence length="533" mass="56504">MVAELLRLRLRILANGFRRPVPQVIAIVLGLLVAVAGVIGFWAGARWVSQFDDEFVQRATTTVGGWLMLAALLIPMMVVRRPVLSARAFLGYPIGSVTVALAFLAFAVVGPGLLLIPMAIAPVVAWPDESSRQVAWAAAPLIFLQTLLTIQLARQLGMVLRRHPRIAGWIDFLSVLVLLVGGAVIVVVLATRIPSLLDLIRTVAPFNTFFRRVPEVLAASPFGMLWAAPGEASSSIDDPAAAWGALGLSTLLVVVLLVVWFGVIGAQLSATRRQPGPRRERVPGLFARFPASPAGAIAARSLTYWLRDPRYRAVYAVLPFILAITLLALWVGGVPFEIAVLVPLPLMTFLLGWSTVHNDVAYDNTAVWQHVAAQTPGADDRWGRAVPVLLWGIVLLAIGIPLTAWGYGDVGIAAPLGGVCAALLLGGIGVGSLYSARFPYAAPRPGDPAWQSPQAATSQGGAAQGMSVLLALLAAAPTFLLAAVWWMHGGYWGWLTLAAGVLSGAGVLALGVRGGGRSFDARGPELLAFTLRN</sequence>
<evidence type="ECO:0008006" key="4">
    <source>
        <dbReference type="Google" id="ProtNLM"/>
    </source>
</evidence>
<gene>
    <name evidence="2" type="ORF">NUH29_13550</name>
</gene>
<protein>
    <recommendedName>
        <fullName evidence="4">ABC-2 type transport system permease protein</fullName>
    </recommendedName>
</protein>
<feature type="transmembrane region" description="Helical" evidence="1">
    <location>
        <begin position="313"/>
        <end position="332"/>
    </location>
</feature>
<feature type="transmembrane region" description="Helical" evidence="1">
    <location>
        <begin position="413"/>
        <end position="434"/>
    </location>
</feature>